<comment type="caution">
    <text evidence="1">The sequence shown here is derived from an EMBL/GenBank/DDBJ whole genome shotgun (WGS) entry which is preliminary data.</text>
</comment>
<name>A0ABN3M2V1_9ACTN</name>
<gene>
    <name evidence="1" type="ORF">GCM10010422_48060</name>
</gene>
<evidence type="ECO:0000313" key="2">
    <source>
        <dbReference type="Proteomes" id="UP001501721"/>
    </source>
</evidence>
<organism evidence="1 2">
    <name type="scientific">Streptomyces graminearus</name>
    <dbReference type="NCBI Taxonomy" id="284030"/>
    <lineage>
        <taxon>Bacteria</taxon>
        <taxon>Bacillati</taxon>
        <taxon>Actinomycetota</taxon>
        <taxon>Actinomycetes</taxon>
        <taxon>Kitasatosporales</taxon>
        <taxon>Streptomycetaceae</taxon>
        <taxon>Streptomyces</taxon>
    </lineage>
</organism>
<dbReference type="Proteomes" id="UP001501721">
    <property type="component" value="Unassembled WGS sequence"/>
</dbReference>
<reference evidence="1 2" key="1">
    <citation type="journal article" date="2019" name="Int. J. Syst. Evol. Microbiol.">
        <title>The Global Catalogue of Microorganisms (GCM) 10K type strain sequencing project: providing services to taxonomists for standard genome sequencing and annotation.</title>
        <authorList>
            <consortium name="The Broad Institute Genomics Platform"/>
            <consortium name="The Broad Institute Genome Sequencing Center for Infectious Disease"/>
            <person name="Wu L."/>
            <person name="Ma J."/>
        </authorList>
    </citation>
    <scope>NUCLEOTIDE SEQUENCE [LARGE SCALE GENOMIC DNA]</scope>
    <source>
        <strain evidence="1 2">JCM 6923</strain>
    </source>
</reference>
<accession>A0ABN3M2V1</accession>
<proteinExistence type="predicted"/>
<evidence type="ECO:0000313" key="1">
    <source>
        <dbReference type="EMBL" id="GAA2494954.1"/>
    </source>
</evidence>
<keyword evidence="2" id="KW-1185">Reference proteome</keyword>
<sequence>MKWERRARRTGDLGPVAFKDVGEVLLGAAVFDNDRDMPATVRGTDGYFVEVDRPTGLSWRVHFSRLRRASVWEQRQLVAVGKHHGQQRKGLA</sequence>
<protein>
    <submittedName>
        <fullName evidence="1">Uncharacterized protein</fullName>
    </submittedName>
</protein>
<dbReference type="EMBL" id="BAAATL010000025">
    <property type="protein sequence ID" value="GAA2494954.1"/>
    <property type="molecule type" value="Genomic_DNA"/>
</dbReference>